<sequence length="84" mass="9433">MHHSRDDTANKAHLLRHIYDPVDRAANTAPILARRQEERIAEAGQPDTEKAEEEGVFATAGSQLEVLRAQGGLEDEHVEVDHRR</sequence>
<dbReference type="AlphaFoldDB" id="A0AAN7ZDC1"/>
<reference evidence="1 2" key="1">
    <citation type="submission" date="2023-10" db="EMBL/GenBank/DDBJ databases">
        <title>Draft genome sequence of Xylaria bambusicola isolate GMP-LS, the root and basal stem rot pathogen of sugarcane in Indonesia.</title>
        <authorList>
            <person name="Selvaraj P."/>
            <person name="Muralishankar V."/>
            <person name="Muruganantham S."/>
            <person name="Sp S."/>
            <person name="Haryani S."/>
            <person name="Lau K.J.X."/>
            <person name="Naqvi N.I."/>
        </authorList>
    </citation>
    <scope>NUCLEOTIDE SEQUENCE [LARGE SCALE GENOMIC DNA]</scope>
    <source>
        <strain evidence="1">GMP-LS</strain>
    </source>
</reference>
<comment type="caution">
    <text evidence="1">The sequence shown here is derived from an EMBL/GenBank/DDBJ whole genome shotgun (WGS) entry which is preliminary data.</text>
</comment>
<protein>
    <submittedName>
        <fullName evidence="1">Uncharacterized protein</fullName>
    </submittedName>
</protein>
<keyword evidence="2" id="KW-1185">Reference proteome</keyword>
<name>A0AAN7ZDC1_9PEZI</name>
<evidence type="ECO:0000313" key="1">
    <source>
        <dbReference type="EMBL" id="KAK5636096.1"/>
    </source>
</evidence>
<accession>A0AAN7ZDC1</accession>
<dbReference type="Proteomes" id="UP001305414">
    <property type="component" value="Unassembled WGS sequence"/>
</dbReference>
<organism evidence="1 2">
    <name type="scientific">Xylaria bambusicola</name>
    <dbReference type="NCBI Taxonomy" id="326684"/>
    <lineage>
        <taxon>Eukaryota</taxon>
        <taxon>Fungi</taxon>
        <taxon>Dikarya</taxon>
        <taxon>Ascomycota</taxon>
        <taxon>Pezizomycotina</taxon>
        <taxon>Sordariomycetes</taxon>
        <taxon>Xylariomycetidae</taxon>
        <taxon>Xylariales</taxon>
        <taxon>Xylariaceae</taxon>
        <taxon>Xylaria</taxon>
    </lineage>
</organism>
<dbReference type="EMBL" id="JAWHQM010000062">
    <property type="protein sequence ID" value="KAK5636096.1"/>
    <property type="molecule type" value="Genomic_DNA"/>
</dbReference>
<proteinExistence type="predicted"/>
<evidence type="ECO:0000313" key="2">
    <source>
        <dbReference type="Proteomes" id="UP001305414"/>
    </source>
</evidence>
<gene>
    <name evidence="1" type="ORF">RRF57_011808</name>
</gene>